<proteinExistence type="predicted"/>
<dbReference type="InterPro" id="IPR014942">
    <property type="entry name" value="AbiEii"/>
</dbReference>
<reference evidence="1 2" key="1">
    <citation type="submission" date="2015-04" db="EMBL/GenBank/DDBJ databases">
        <title>Complete Genome Sequence of Brevibacterium flavum ATCC 15168.</title>
        <authorList>
            <person name="Ahn J."/>
            <person name="Park G."/>
            <person name="Jeon W."/>
            <person name="Jang Y."/>
            <person name="Jang M."/>
            <person name="Lee H."/>
            <person name="Lee H."/>
        </authorList>
    </citation>
    <scope>NUCLEOTIDE SEQUENCE [LARGE SCALE GENOMIC DNA]</scope>
    <source>
        <strain evidence="1 2">ATCC 15168</strain>
    </source>
</reference>
<dbReference type="HOGENOM" id="CLU_069344_0_1_11"/>
<gene>
    <name evidence="1" type="ORF">YH66_13975</name>
</gene>
<evidence type="ECO:0000313" key="2">
    <source>
        <dbReference type="Proteomes" id="UP000034037"/>
    </source>
</evidence>
<evidence type="ECO:0000313" key="1">
    <source>
        <dbReference type="EMBL" id="AKF28550.1"/>
    </source>
</evidence>
<dbReference type="Pfam" id="PF08843">
    <property type="entry name" value="AbiEii"/>
    <property type="match status" value="1"/>
</dbReference>
<dbReference type="PATRIC" id="fig|92706.3.peg.2930"/>
<evidence type="ECO:0008006" key="3">
    <source>
        <dbReference type="Google" id="ProtNLM"/>
    </source>
</evidence>
<name>A0A0F6Z711_9CORY</name>
<dbReference type="Proteomes" id="UP000034037">
    <property type="component" value="Chromosome"/>
</dbReference>
<protein>
    <recommendedName>
        <fullName evidence="3">Nucleotidyltransferase</fullName>
    </recommendedName>
</protein>
<dbReference type="EMBL" id="CP011309">
    <property type="protein sequence ID" value="AKF28550.1"/>
    <property type="molecule type" value="Genomic_DNA"/>
</dbReference>
<keyword evidence="2" id="KW-1185">Reference proteome</keyword>
<dbReference type="PIRSF" id="PIRSF021525">
    <property type="entry name" value="UCP021525"/>
    <property type="match status" value="1"/>
</dbReference>
<sequence length="269" mass="30385">MMNSPNADIILVVNKLSKFIDIENIMLVGARCRDIHQQKYRDQTAGRRTKDVDFALALESWDDFNLLKQQFSPTGNAWQGITIGNIPVDLVPFGNIENPPGEVLSRKGHLLNVSGFKEVFEQAELYPLNDAIDIKLPTVPGLTALKLHAWLDRKENNIKDASDLALILSWYEEDVETLWNRYFALENQGYIGEPEAMAAELLGLDTGRILGHKETQALLDRFNEQSPPELNQFAESLEAPPEHSHPLERRRIQVEALLGGLRDSLGYDE</sequence>
<dbReference type="InterPro" id="IPR014513">
    <property type="entry name" value="UCP021525"/>
</dbReference>
<organism evidence="1 2">
    <name type="scientific">[Brevibacterium] flavum</name>
    <dbReference type="NCBI Taxonomy" id="92706"/>
    <lineage>
        <taxon>Bacteria</taxon>
        <taxon>Bacillati</taxon>
        <taxon>Actinomycetota</taxon>
        <taxon>Actinomycetes</taxon>
        <taxon>Mycobacteriales</taxon>
        <taxon>Corynebacteriaceae</taxon>
        <taxon>Corynebacterium</taxon>
    </lineage>
</organism>
<dbReference type="AlphaFoldDB" id="A0A0F6Z711"/>
<dbReference type="RefSeq" id="WP_003862816.1">
    <property type="nucleotide sequence ID" value="NZ_CP011309.1"/>
</dbReference>
<accession>A0A0F6Z711</accession>